<dbReference type="GO" id="GO:0010487">
    <property type="term" value="F:thermospermine synthase activity"/>
    <property type="evidence" value="ECO:0007669"/>
    <property type="project" value="UniProtKB-ARBA"/>
</dbReference>
<evidence type="ECO:0000256" key="6">
    <source>
        <dbReference type="ARBA" id="ARBA00023115"/>
    </source>
</evidence>
<comment type="caution">
    <text evidence="15">The sequence shown here is derived from an EMBL/GenBank/DDBJ whole genome shotgun (WGS) entry which is preliminary data.</text>
</comment>
<evidence type="ECO:0000313" key="15">
    <source>
        <dbReference type="EMBL" id="KAL3785300.1"/>
    </source>
</evidence>
<feature type="compositionally biased region" description="Low complexity" evidence="12">
    <location>
        <begin position="11"/>
        <end position="32"/>
    </location>
</feature>
<evidence type="ECO:0000256" key="3">
    <source>
        <dbReference type="ARBA" id="ARBA00022679"/>
    </source>
</evidence>
<dbReference type="HAMAP" id="MF_00198">
    <property type="entry name" value="Spermidine_synth"/>
    <property type="match status" value="1"/>
</dbReference>
<dbReference type="InterPro" id="IPR016067">
    <property type="entry name" value="S-AdoMet_deCO2ase_core"/>
</dbReference>
<protein>
    <recommendedName>
        <fullName evidence="14">PABS domain-containing protein</fullName>
    </recommendedName>
</protein>
<dbReference type="AlphaFoldDB" id="A0ABD3PAU6"/>
<evidence type="ECO:0000256" key="2">
    <source>
        <dbReference type="ARBA" id="ARBA00007867"/>
    </source>
</evidence>
<dbReference type="InterPro" id="IPR017716">
    <property type="entry name" value="S-AdoMet_deCOase_pro-enz"/>
</dbReference>
<comment type="similarity">
    <text evidence="2">Belongs to the spermidine/spermine synthase family.</text>
</comment>
<dbReference type="InterPro" id="IPR030373">
    <property type="entry name" value="PABS_CS"/>
</dbReference>
<dbReference type="Pfam" id="PF01564">
    <property type="entry name" value="Spermine_synth"/>
    <property type="match status" value="1"/>
</dbReference>
<dbReference type="PROSITE" id="PS51006">
    <property type="entry name" value="PABS_2"/>
    <property type="match status" value="1"/>
</dbReference>
<dbReference type="InterPro" id="IPR001045">
    <property type="entry name" value="Spermi_synthase"/>
</dbReference>
<evidence type="ECO:0000256" key="8">
    <source>
        <dbReference type="ARBA" id="ARBA00023239"/>
    </source>
</evidence>
<dbReference type="GO" id="GO:0016831">
    <property type="term" value="F:carboxy-lyase activity"/>
    <property type="evidence" value="ECO:0007669"/>
    <property type="project" value="UniProtKB-KW"/>
</dbReference>
<accession>A0ABD3PAU6</accession>
<evidence type="ECO:0000256" key="10">
    <source>
        <dbReference type="ARBA" id="ARBA00023317"/>
    </source>
</evidence>
<keyword evidence="4" id="KW-0210">Decarboxylase</keyword>
<dbReference type="InterPro" id="IPR029063">
    <property type="entry name" value="SAM-dependent_MTases_sf"/>
</dbReference>
<feature type="compositionally biased region" description="Basic and acidic residues" evidence="12">
    <location>
        <begin position="1"/>
        <end position="10"/>
    </location>
</feature>
<keyword evidence="13" id="KW-0472">Membrane</keyword>
<gene>
    <name evidence="15" type="ORF">ACHAW5_008332</name>
</gene>
<evidence type="ECO:0000256" key="9">
    <source>
        <dbReference type="ARBA" id="ARBA00023270"/>
    </source>
</evidence>
<dbReference type="InterPro" id="IPR003826">
    <property type="entry name" value="AdoMetDC_fam_prok"/>
</dbReference>
<keyword evidence="7" id="KW-0865">Zymogen</keyword>
<keyword evidence="9" id="KW-0704">Schiff base</keyword>
<evidence type="ECO:0000256" key="1">
    <source>
        <dbReference type="ARBA" id="ARBA00001928"/>
    </source>
</evidence>
<dbReference type="SUPFAM" id="SSF53335">
    <property type="entry name" value="S-adenosyl-L-methionine-dependent methyltransferases"/>
    <property type="match status" value="1"/>
</dbReference>
<feature type="domain" description="PABS" evidence="14">
    <location>
        <begin position="354"/>
        <end position="648"/>
    </location>
</feature>
<keyword evidence="13" id="KW-1133">Transmembrane helix</keyword>
<name>A0ABD3PAU6_9STRA</name>
<keyword evidence="16" id="KW-1185">Reference proteome</keyword>
<dbReference type="PROSITE" id="PS01330">
    <property type="entry name" value="PABS_1"/>
    <property type="match status" value="1"/>
</dbReference>
<feature type="transmembrane region" description="Helical" evidence="13">
    <location>
        <begin position="54"/>
        <end position="80"/>
    </location>
</feature>
<evidence type="ECO:0000256" key="11">
    <source>
        <dbReference type="PROSITE-ProRule" id="PRU00354"/>
    </source>
</evidence>
<keyword evidence="10" id="KW-0670">Pyruvate</keyword>
<evidence type="ECO:0000256" key="4">
    <source>
        <dbReference type="ARBA" id="ARBA00022793"/>
    </source>
</evidence>
<dbReference type="SUPFAM" id="SSF56276">
    <property type="entry name" value="S-adenosylmethionine decarboxylase"/>
    <property type="match status" value="1"/>
</dbReference>
<sequence>MNRPAHESESVHSGSSKSDSTSDTSSDTSSDQDTSRVMHYAGADCPYLITTTPIFLVFTMMAVTCLAFSVGVMSYVMLLIRMGVHPAYPMCGTNVAIPAANIQDKVGLPTPVILGGKEVPPTMSGQDKIGLQVRAIAAGREVPPTASNQDKIALPTPAIVVGKIVPPTTFTSKMFQHGGALTSRTVHLDRKCTADQMCSANYFHGGKDDADEVTHNKDEGLHLPSGQHLLVDIKNVDPDFLNSEEKLAKAMIEMINESKATLLSYHCHSLVPVGVSCMGVLLESHVAIHTWPKDGVVNMDLFTCGAGLLVPLLPTIKRLFGIPILNSPHEPLMKWSHKLRGFREDFSLVYNPYENPLEQELGTDILANHQLATKNVLLSGKTSLQHVDVYEWHDPSKHSHDLCDERSLSDYGHVSLHPEMFRLDKGLFLDGVRQSSLFGEAAYHEALVHPAMFAHPDPKRVAIIGGGEGATLREILKHKTVKQVVMVEIDGELVKICREHLPEWSDCRDIEGSDADSCFDDSRASVEFIDAFGWFIENFGKEDINEEKFDVIIMDALDPDRFVEIVGSLYKDNTFTNALYNGLSDDGVFVVQLGVSDRLNDPAADVGPGRDKANMMDALEHAGFKSMHIYDEGHSHFDSPWAYLACFKDYRSRASWYKAAPELDIAIHQRLHRTKSGRRTLLYFDAPAMIGYQMPSRAQENAHCRREDKPKECDEFSGMDPKFVNAPVSHLKVKKSAIGQYSGRGLFAAQDMSKNSILSMDGGVKSFHVLPSTLSTMKNLNERAEANNLDYVEDKLAVLFTFVEGYGTGHTMLGKMHYVVDSGIELFCNHSCIGTYNVGQPGRKCYTEMSVHLHHAEGDLIESAPIFSPITERHIRQFLSQDFFLRRMSKRRGKCFAATYWKD</sequence>
<keyword evidence="13" id="KW-0812">Transmembrane</keyword>
<evidence type="ECO:0000256" key="12">
    <source>
        <dbReference type="SAM" id="MobiDB-lite"/>
    </source>
</evidence>
<keyword evidence="3 11" id="KW-0808">Transferase</keyword>
<evidence type="ECO:0000256" key="13">
    <source>
        <dbReference type="SAM" id="Phobius"/>
    </source>
</evidence>
<dbReference type="EMBL" id="JALLAZ020000895">
    <property type="protein sequence ID" value="KAL3785300.1"/>
    <property type="molecule type" value="Genomic_DNA"/>
</dbReference>
<dbReference type="Pfam" id="PF02675">
    <property type="entry name" value="AdoMet_dc"/>
    <property type="match status" value="1"/>
</dbReference>
<keyword evidence="5" id="KW-0068">Autocatalytic cleavage</keyword>
<proteinExistence type="inferred from homology"/>
<evidence type="ECO:0000313" key="16">
    <source>
        <dbReference type="Proteomes" id="UP001530315"/>
    </source>
</evidence>
<evidence type="ECO:0000256" key="5">
    <source>
        <dbReference type="ARBA" id="ARBA00022813"/>
    </source>
</evidence>
<dbReference type="Gene3D" id="3.60.90.10">
    <property type="entry name" value="S-adenosylmethionine decarboxylase"/>
    <property type="match status" value="1"/>
</dbReference>
<reference evidence="15 16" key="1">
    <citation type="submission" date="2024-10" db="EMBL/GenBank/DDBJ databases">
        <title>Updated reference genomes for cyclostephanoid diatoms.</title>
        <authorList>
            <person name="Roberts W.R."/>
            <person name="Alverson A.J."/>
        </authorList>
    </citation>
    <scope>NUCLEOTIDE SEQUENCE [LARGE SCALE GENOMIC DNA]</scope>
    <source>
        <strain evidence="15 16">AJA276-08</strain>
    </source>
</reference>
<dbReference type="Gene3D" id="3.40.50.150">
    <property type="entry name" value="Vaccinia Virus protein VP39"/>
    <property type="match status" value="1"/>
</dbReference>
<dbReference type="PANTHER" id="PTHR43317">
    <property type="entry name" value="THERMOSPERMINE SYNTHASE ACAULIS5"/>
    <property type="match status" value="1"/>
</dbReference>
<dbReference type="NCBIfam" id="TIGR03330">
    <property type="entry name" value="SAM_DCase_Bsu"/>
    <property type="match status" value="1"/>
</dbReference>
<evidence type="ECO:0000259" key="14">
    <source>
        <dbReference type="PROSITE" id="PS51006"/>
    </source>
</evidence>
<dbReference type="CDD" id="cd02440">
    <property type="entry name" value="AdoMet_MTases"/>
    <property type="match status" value="1"/>
</dbReference>
<dbReference type="Proteomes" id="UP001530315">
    <property type="component" value="Unassembled WGS sequence"/>
</dbReference>
<keyword evidence="6 11" id="KW-0620">Polyamine biosynthesis</keyword>
<keyword evidence="8" id="KW-0456">Lyase</keyword>
<feature type="region of interest" description="Disordered" evidence="12">
    <location>
        <begin position="1"/>
        <end position="34"/>
    </location>
</feature>
<feature type="active site" description="Proton acceptor" evidence="11">
    <location>
        <position position="555"/>
    </location>
</feature>
<evidence type="ECO:0000256" key="7">
    <source>
        <dbReference type="ARBA" id="ARBA00023145"/>
    </source>
</evidence>
<dbReference type="PANTHER" id="PTHR43317:SF1">
    <property type="entry name" value="THERMOSPERMINE SYNTHASE ACAULIS5"/>
    <property type="match status" value="1"/>
</dbReference>
<comment type="cofactor">
    <cofactor evidence="1">
        <name>pyruvate</name>
        <dbReference type="ChEBI" id="CHEBI:15361"/>
    </cofactor>
</comment>
<dbReference type="InterPro" id="IPR030374">
    <property type="entry name" value="PABS"/>
</dbReference>
<organism evidence="15 16">
    <name type="scientific">Stephanodiscus triporus</name>
    <dbReference type="NCBI Taxonomy" id="2934178"/>
    <lineage>
        <taxon>Eukaryota</taxon>
        <taxon>Sar</taxon>
        <taxon>Stramenopiles</taxon>
        <taxon>Ochrophyta</taxon>
        <taxon>Bacillariophyta</taxon>
        <taxon>Coscinodiscophyceae</taxon>
        <taxon>Thalassiosirophycidae</taxon>
        <taxon>Stephanodiscales</taxon>
        <taxon>Stephanodiscaceae</taxon>
        <taxon>Stephanodiscus</taxon>
    </lineage>
</organism>
<dbReference type="GO" id="GO:0006596">
    <property type="term" value="P:polyamine biosynthetic process"/>
    <property type="evidence" value="ECO:0007669"/>
    <property type="project" value="UniProtKB-UniRule"/>
</dbReference>